<keyword evidence="1 2" id="KW-0694">RNA-binding</keyword>
<evidence type="ECO:0000313" key="5">
    <source>
        <dbReference type="EMBL" id="CAH1982986.1"/>
    </source>
</evidence>
<feature type="compositionally biased region" description="Polar residues" evidence="3">
    <location>
        <begin position="331"/>
        <end position="375"/>
    </location>
</feature>
<feature type="region of interest" description="Disordered" evidence="3">
    <location>
        <begin position="106"/>
        <end position="244"/>
    </location>
</feature>
<feature type="compositionally biased region" description="Polar residues" evidence="3">
    <location>
        <begin position="193"/>
        <end position="203"/>
    </location>
</feature>
<dbReference type="CDD" id="cd00590">
    <property type="entry name" value="RRM_SF"/>
    <property type="match status" value="1"/>
</dbReference>
<feature type="compositionally biased region" description="Low complexity" evidence="3">
    <location>
        <begin position="150"/>
        <end position="163"/>
    </location>
</feature>
<feature type="compositionally biased region" description="Polar residues" evidence="3">
    <location>
        <begin position="219"/>
        <end position="231"/>
    </location>
</feature>
<gene>
    <name evidence="5" type="ORF">ACAOBT_LOCUS15315</name>
</gene>
<feature type="domain" description="RRM" evidence="4">
    <location>
        <begin position="8"/>
        <end position="84"/>
    </location>
</feature>
<evidence type="ECO:0000256" key="2">
    <source>
        <dbReference type="PROSITE-ProRule" id="PRU00176"/>
    </source>
</evidence>
<feature type="compositionally biased region" description="Basic residues" evidence="3">
    <location>
        <begin position="175"/>
        <end position="186"/>
    </location>
</feature>
<evidence type="ECO:0000256" key="1">
    <source>
        <dbReference type="ARBA" id="ARBA00022884"/>
    </source>
</evidence>
<dbReference type="Proteomes" id="UP001152888">
    <property type="component" value="Unassembled WGS sequence"/>
</dbReference>
<dbReference type="InterPro" id="IPR012677">
    <property type="entry name" value="Nucleotide-bd_a/b_plait_sf"/>
</dbReference>
<protein>
    <recommendedName>
        <fullName evidence="4">RRM domain-containing protein</fullName>
    </recommendedName>
</protein>
<feature type="compositionally biased region" description="Polar residues" evidence="3">
    <location>
        <begin position="401"/>
        <end position="431"/>
    </location>
</feature>
<dbReference type="Gene3D" id="3.30.70.330">
    <property type="match status" value="1"/>
</dbReference>
<feature type="compositionally biased region" description="Basic and acidic residues" evidence="3">
    <location>
        <begin position="110"/>
        <end position="132"/>
    </location>
</feature>
<comment type="caution">
    <text evidence="5">The sequence shown here is derived from an EMBL/GenBank/DDBJ whole genome shotgun (WGS) entry which is preliminary data.</text>
</comment>
<dbReference type="EMBL" id="CAKOFQ010006930">
    <property type="protein sequence ID" value="CAH1982986.1"/>
    <property type="molecule type" value="Genomic_DNA"/>
</dbReference>
<proteinExistence type="predicted"/>
<feature type="compositionally biased region" description="Polar residues" evidence="3">
    <location>
        <begin position="381"/>
        <end position="393"/>
    </location>
</feature>
<evidence type="ECO:0000313" key="6">
    <source>
        <dbReference type="Proteomes" id="UP001152888"/>
    </source>
</evidence>
<name>A0A9P0KU76_ACAOB</name>
<evidence type="ECO:0000259" key="4">
    <source>
        <dbReference type="PROSITE" id="PS50102"/>
    </source>
</evidence>
<dbReference type="PROSITE" id="PS50102">
    <property type="entry name" value="RRM"/>
    <property type="match status" value="1"/>
</dbReference>
<dbReference type="GO" id="GO:0003723">
    <property type="term" value="F:RNA binding"/>
    <property type="evidence" value="ECO:0007669"/>
    <property type="project" value="UniProtKB-UniRule"/>
</dbReference>
<dbReference type="SUPFAM" id="SSF54928">
    <property type="entry name" value="RNA-binding domain, RBD"/>
    <property type="match status" value="1"/>
</dbReference>
<evidence type="ECO:0000256" key="3">
    <source>
        <dbReference type="SAM" id="MobiDB-lite"/>
    </source>
</evidence>
<accession>A0A9P0KU76</accession>
<dbReference type="OrthoDB" id="6781061at2759"/>
<dbReference type="InterPro" id="IPR035979">
    <property type="entry name" value="RBD_domain_sf"/>
</dbReference>
<dbReference type="AlphaFoldDB" id="A0A9P0KU76"/>
<organism evidence="5 6">
    <name type="scientific">Acanthoscelides obtectus</name>
    <name type="common">Bean weevil</name>
    <name type="synonym">Bruchus obtectus</name>
    <dbReference type="NCBI Taxonomy" id="200917"/>
    <lineage>
        <taxon>Eukaryota</taxon>
        <taxon>Metazoa</taxon>
        <taxon>Ecdysozoa</taxon>
        <taxon>Arthropoda</taxon>
        <taxon>Hexapoda</taxon>
        <taxon>Insecta</taxon>
        <taxon>Pterygota</taxon>
        <taxon>Neoptera</taxon>
        <taxon>Endopterygota</taxon>
        <taxon>Coleoptera</taxon>
        <taxon>Polyphaga</taxon>
        <taxon>Cucujiformia</taxon>
        <taxon>Chrysomeloidea</taxon>
        <taxon>Chrysomelidae</taxon>
        <taxon>Bruchinae</taxon>
        <taxon>Bruchini</taxon>
        <taxon>Acanthoscelides</taxon>
    </lineage>
</organism>
<sequence>MDTSKSGNVVKISNLDSAATEDKLEELIMLLVKLKGIVQNIIICQVGNFAYVLFQEHCDAEETVMTLDGMYYRSTKLSVTLPDENESDEAFLLMNILHTKKHDLNANSNEKNEHQDTDEKNSDICSEEHSEATSKSTGASDTESEDDSASESSAKSKNANESGQIDNSLNNPNNKRSRGSRRRRRLGTFNNNSQTTRNDNPNSRGRGRGRGQRVGPRYNNHNNDRYNVQNKPHQDSNHSHHKYPNSRAFHNSNFQFYKRSDLMKSNTRNQNYQTGNNRATMPPNFIFDGTNPSFPDFSVPPPNFSPPVNNESNTQPATKNINLSINWNQQRAENDNNGNRPNLFTGFSQNQAFCPPGNNFTQNQNKYRPNNQNFQGRKPQNYVSPNNLRSGQHTLLKALGSTPSDTSSGQSTPSLSPLKQAAVTSSGTVVQETVCRTPPPPYSATCEPATSTNIVASNTTQEAASTLTLASGSTSSAQSTLGRTPLKENKLDIARAEEAIIGLTIGSRRYDVKPGKKKKSDDCVIL</sequence>
<feature type="region of interest" description="Disordered" evidence="3">
    <location>
        <begin position="331"/>
        <end position="447"/>
    </location>
</feature>
<reference evidence="5" key="1">
    <citation type="submission" date="2022-03" db="EMBL/GenBank/DDBJ databases">
        <authorList>
            <person name="Sayadi A."/>
        </authorList>
    </citation>
    <scope>NUCLEOTIDE SEQUENCE</scope>
</reference>
<dbReference type="InterPro" id="IPR000504">
    <property type="entry name" value="RRM_dom"/>
</dbReference>
<keyword evidence="6" id="KW-1185">Reference proteome</keyword>